<dbReference type="EMBL" id="CP031555">
    <property type="protein sequence ID" value="AXO13649.1"/>
    <property type="molecule type" value="Genomic_DNA"/>
</dbReference>
<evidence type="ECO:0000313" key="2">
    <source>
        <dbReference type="Proteomes" id="UP000256971"/>
    </source>
</evidence>
<evidence type="ECO:0000313" key="1">
    <source>
        <dbReference type="EMBL" id="AXO13649.1"/>
    </source>
</evidence>
<gene>
    <name evidence="1" type="ORF">DY252_05000</name>
</gene>
<keyword evidence="2" id="KW-1185">Reference proteome</keyword>
<sequence>MNAHFQSLDKSYRDVGDMTWATEDFVEEKLEISRSLFVDQSLADGDPRPKQLEVYALVSGLSFEPNFMQNLVEARDEVDEIIGDALTYWVKPENLGVEYCVFKWPTDDWDDNNLPIVKDATANISAPAFEFTIKGIQINPDGCVVAKGFDQPSSIFKVREELKKNISFLPKRQSGWAHVPLGRILEPIGVNKFARLREKMKEMSNREIAQTRIDVMRLVHETRWYMEEKTVIKEISLDSHVGGATR</sequence>
<accession>A0ABM6XWQ3</accession>
<proteinExistence type="predicted"/>
<dbReference type="RefSeq" id="WP_064787405.1">
    <property type="nucleotide sequence ID" value="NZ_CP031555.1"/>
</dbReference>
<dbReference type="Gene3D" id="3.90.1140.10">
    <property type="entry name" value="Cyclic phosphodiesterase"/>
    <property type="match status" value="1"/>
</dbReference>
<name>A0ABM6XWQ3_9PROT</name>
<protein>
    <submittedName>
        <fullName evidence="1">Uncharacterized protein</fullName>
    </submittedName>
</protein>
<reference evidence="1 2" key="1">
    <citation type="submission" date="2018-08" db="EMBL/GenBank/DDBJ databases">
        <title>Complete genome sequence of type strain Thalassospira indica MCCC 1A01103T, isolated from isolated from deep seawater of the Indian Ocean.</title>
        <authorList>
            <person name="Liu Y."/>
        </authorList>
    </citation>
    <scope>NUCLEOTIDE SEQUENCE [LARGE SCALE GENOMIC DNA]</scope>
    <source>
        <strain evidence="1 2">PB8BT</strain>
    </source>
</reference>
<dbReference type="Proteomes" id="UP000256971">
    <property type="component" value="Chromosome"/>
</dbReference>
<organism evidence="1 2">
    <name type="scientific">Thalassospira indica</name>
    <dbReference type="NCBI Taxonomy" id="1891279"/>
    <lineage>
        <taxon>Bacteria</taxon>
        <taxon>Pseudomonadati</taxon>
        <taxon>Pseudomonadota</taxon>
        <taxon>Alphaproteobacteria</taxon>
        <taxon>Rhodospirillales</taxon>
        <taxon>Thalassospiraceae</taxon>
        <taxon>Thalassospira</taxon>
    </lineage>
</organism>